<feature type="compositionally biased region" description="Acidic residues" evidence="1">
    <location>
        <begin position="49"/>
        <end position="60"/>
    </location>
</feature>
<gene>
    <name evidence="3" type="ORF">COCNU_08G010760</name>
</gene>
<dbReference type="PANTHER" id="PTHR10688:SF14">
    <property type="entry name" value="PWWP DOMAIN-CONTAINING PROTEIN"/>
    <property type="match status" value="1"/>
</dbReference>
<feature type="compositionally biased region" description="Basic and acidic residues" evidence="1">
    <location>
        <begin position="272"/>
        <end position="282"/>
    </location>
</feature>
<dbReference type="Pfam" id="PF00855">
    <property type="entry name" value="PWWP"/>
    <property type="match status" value="1"/>
</dbReference>
<feature type="domain" description="PWWP" evidence="2">
    <location>
        <begin position="153"/>
        <end position="213"/>
    </location>
</feature>
<dbReference type="EMBL" id="CM017879">
    <property type="protein sequence ID" value="KAG1359630.1"/>
    <property type="molecule type" value="Genomic_DNA"/>
</dbReference>
<keyword evidence="3" id="KW-0808">Transferase</keyword>
<name>A0A8K0IJ33_COCNU</name>
<dbReference type="GO" id="GO:0016301">
    <property type="term" value="F:kinase activity"/>
    <property type="evidence" value="ECO:0007669"/>
    <property type="project" value="UniProtKB-KW"/>
</dbReference>
<comment type="caution">
    <text evidence="3">The sequence shown here is derived from an EMBL/GenBank/DDBJ whole genome shotgun (WGS) entry which is preliminary data.</text>
</comment>
<sequence length="333" mass="37390">MLHPPHIPKCCQQPRSRRARRPALKGSFSQFCSCKDGSSSTTATSTDQGSDEPSLEDGEDMPELSLFKWNLSWNEHSKGISPNSEDVPIIEVESINKMSSLDSSKSGMHHATWNYGSYSTDRVNSHLSAGSSPNTADKTLFPAAGNMESWLAPGNVVWAKTAYHEWWPAEVMDERDILDCTSTHHIGHVLVQLYGNNEHAWLDPFRDLSQFDHCLEERSKNPLEAFQDALKRALSQHAHTSSRALLGRCSDEVKSSSQNGTCDAEYPSNPSRTKDDNIEEGRGKRKRKMKIHFDELSFPEKPPRRVRRLRIMRYLGLIAPIGSPFSSSHARTA</sequence>
<evidence type="ECO:0000256" key="1">
    <source>
        <dbReference type="SAM" id="MobiDB-lite"/>
    </source>
</evidence>
<reference evidence="3" key="1">
    <citation type="journal article" date="2017" name="Gigascience">
        <title>The genome draft of coconut (Cocos nucifera).</title>
        <authorList>
            <person name="Xiao Y."/>
            <person name="Xu P."/>
            <person name="Fan H."/>
            <person name="Baudouin L."/>
            <person name="Xia W."/>
            <person name="Bocs S."/>
            <person name="Xu J."/>
            <person name="Li Q."/>
            <person name="Guo A."/>
            <person name="Zhou L."/>
            <person name="Li J."/>
            <person name="Wu Y."/>
            <person name="Ma Z."/>
            <person name="Armero A."/>
            <person name="Issali A.E."/>
            <person name="Liu N."/>
            <person name="Peng M."/>
            <person name="Yang Y."/>
        </authorList>
    </citation>
    <scope>NUCLEOTIDE SEQUENCE</scope>
    <source>
        <tissue evidence="3">Spear leaf of Hainan Tall coconut</tissue>
    </source>
</reference>
<evidence type="ECO:0000313" key="3">
    <source>
        <dbReference type="EMBL" id="KAG1359630.1"/>
    </source>
</evidence>
<reference evidence="3" key="2">
    <citation type="submission" date="2019-07" db="EMBL/GenBank/DDBJ databases">
        <authorList>
            <person name="Yang Y."/>
            <person name="Bocs S."/>
            <person name="Baudouin L."/>
        </authorList>
    </citation>
    <scope>NUCLEOTIDE SEQUENCE</scope>
    <source>
        <tissue evidence="3">Spear leaf of Hainan Tall coconut</tissue>
    </source>
</reference>
<evidence type="ECO:0000313" key="4">
    <source>
        <dbReference type="Proteomes" id="UP000797356"/>
    </source>
</evidence>
<dbReference type="SUPFAM" id="SSF63748">
    <property type="entry name" value="Tudor/PWWP/MBT"/>
    <property type="match status" value="1"/>
</dbReference>
<organism evidence="3 4">
    <name type="scientific">Cocos nucifera</name>
    <name type="common">Coconut palm</name>
    <dbReference type="NCBI Taxonomy" id="13894"/>
    <lineage>
        <taxon>Eukaryota</taxon>
        <taxon>Viridiplantae</taxon>
        <taxon>Streptophyta</taxon>
        <taxon>Embryophyta</taxon>
        <taxon>Tracheophyta</taxon>
        <taxon>Spermatophyta</taxon>
        <taxon>Magnoliopsida</taxon>
        <taxon>Liliopsida</taxon>
        <taxon>Arecaceae</taxon>
        <taxon>Arecoideae</taxon>
        <taxon>Cocoseae</taxon>
        <taxon>Attaleinae</taxon>
        <taxon>Cocos</taxon>
    </lineage>
</organism>
<dbReference type="CDD" id="cd05162">
    <property type="entry name" value="PWWP"/>
    <property type="match status" value="1"/>
</dbReference>
<dbReference type="PROSITE" id="PS50812">
    <property type="entry name" value="PWWP"/>
    <property type="match status" value="1"/>
</dbReference>
<feature type="region of interest" description="Disordered" evidence="1">
    <location>
        <begin position="1"/>
        <end position="60"/>
    </location>
</feature>
<accession>A0A8K0IJ33</accession>
<protein>
    <submittedName>
        <fullName evidence="3">Serine/threonine-protein kinase ATM</fullName>
    </submittedName>
</protein>
<dbReference type="AlphaFoldDB" id="A0A8K0IJ33"/>
<feature type="region of interest" description="Disordered" evidence="1">
    <location>
        <begin position="256"/>
        <end position="286"/>
    </location>
</feature>
<dbReference type="Gene3D" id="2.30.30.140">
    <property type="match status" value="1"/>
</dbReference>
<keyword evidence="3" id="KW-0418">Kinase</keyword>
<dbReference type="OrthoDB" id="5964980at2759"/>
<evidence type="ECO:0000259" key="2">
    <source>
        <dbReference type="PROSITE" id="PS50812"/>
    </source>
</evidence>
<proteinExistence type="predicted"/>
<dbReference type="Proteomes" id="UP000797356">
    <property type="component" value="Chromosome 8"/>
</dbReference>
<dbReference type="PANTHER" id="PTHR10688">
    <property type="entry name" value="PWWP DOMAIN-CONTAINING PROTEIN"/>
    <property type="match status" value="1"/>
</dbReference>
<dbReference type="InterPro" id="IPR000313">
    <property type="entry name" value="PWWP_dom"/>
</dbReference>
<keyword evidence="4" id="KW-1185">Reference proteome</keyword>
<dbReference type="InterPro" id="IPR052657">
    <property type="entry name" value="PDP_family_Arabidopsis"/>
</dbReference>